<evidence type="ECO:0000256" key="1">
    <source>
        <dbReference type="ARBA" id="ARBA00004651"/>
    </source>
</evidence>
<dbReference type="InterPro" id="IPR003838">
    <property type="entry name" value="ABC3_permease_C"/>
</dbReference>
<keyword evidence="3 6" id="KW-0812">Transmembrane</keyword>
<keyword evidence="5 6" id="KW-0472">Membrane</keyword>
<dbReference type="Pfam" id="PF02687">
    <property type="entry name" value="FtsX"/>
    <property type="match status" value="1"/>
</dbReference>
<feature type="domain" description="ABC3 transporter permease C-terminal" evidence="7">
    <location>
        <begin position="742"/>
        <end position="863"/>
    </location>
</feature>
<evidence type="ECO:0000256" key="6">
    <source>
        <dbReference type="SAM" id="Phobius"/>
    </source>
</evidence>
<protein>
    <submittedName>
        <fullName evidence="8">Putative ABC transport system permease protein</fullName>
    </submittedName>
</protein>
<feature type="transmembrane region" description="Helical" evidence="6">
    <location>
        <begin position="433"/>
        <end position="454"/>
    </location>
</feature>
<evidence type="ECO:0000256" key="2">
    <source>
        <dbReference type="ARBA" id="ARBA00022475"/>
    </source>
</evidence>
<evidence type="ECO:0000256" key="4">
    <source>
        <dbReference type="ARBA" id="ARBA00022989"/>
    </source>
</evidence>
<feature type="transmembrane region" description="Helical" evidence="6">
    <location>
        <begin position="346"/>
        <end position="370"/>
    </location>
</feature>
<evidence type="ECO:0000313" key="9">
    <source>
        <dbReference type="Proteomes" id="UP000198878"/>
    </source>
</evidence>
<feature type="transmembrane region" description="Helical" evidence="6">
    <location>
        <begin position="836"/>
        <end position="857"/>
    </location>
</feature>
<feature type="transmembrane region" description="Helical" evidence="6">
    <location>
        <begin position="301"/>
        <end position="325"/>
    </location>
</feature>
<gene>
    <name evidence="8" type="ORF">SAMN05421837_1011227</name>
</gene>
<name>A0A1H5Q7J4_9PSEU</name>
<reference evidence="9" key="1">
    <citation type="submission" date="2016-10" db="EMBL/GenBank/DDBJ databases">
        <authorList>
            <person name="Varghese N."/>
            <person name="Submissions S."/>
        </authorList>
    </citation>
    <scope>NUCLEOTIDE SEQUENCE [LARGE SCALE GENOMIC DNA]</scope>
    <source>
        <strain evidence="9">DSM 44654</strain>
    </source>
</reference>
<dbReference type="Proteomes" id="UP000198878">
    <property type="component" value="Unassembled WGS sequence"/>
</dbReference>
<dbReference type="GO" id="GO:0005886">
    <property type="term" value="C:plasma membrane"/>
    <property type="evidence" value="ECO:0007669"/>
    <property type="project" value="UniProtKB-SubCell"/>
</dbReference>
<dbReference type="AlphaFoldDB" id="A0A1H5Q7J4"/>
<feature type="transmembrane region" description="Helical" evidence="6">
    <location>
        <begin position="474"/>
        <end position="497"/>
    </location>
</feature>
<keyword evidence="2" id="KW-1003">Cell membrane</keyword>
<evidence type="ECO:0000259" key="7">
    <source>
        <dbReference type="Pfam" id="PF02687"/>
    </source>
</evidence>
<evidence type="ECO:0000313" key="8">
    <source>
        <dbReference type="EMBL" id="SEF22072.1"/>
    </source>
</evidence>
<dbReference type="STRING" id="218821.SAMN05421837_1011227"/>
<feature type="transmembrane region" description="Helical" evidence="6">
    <location>
        <begin position="390"/>
        <end position="413"/>
    </location>
</feature>
<keyword evidence="4 6" id="KW-1133">Transmembrane helix</keyword>
<comment type="subcellular location">
    <subcellularLocation>
        <location evidence="1">Cell membrane</location>
        <topology evidence="1">Multi-pass membrane protein</topology>
    </subcellularLocation>
</comment>
<feature type="transmembrane region" description="Helical" evidence="6">
    <location>
        <begin position="738"/>
        <end position="762"/>
    </location>
</feature>
<evidence type="ECO:0000256" key="5">
    <source>
        <dbReference type="ARBA" id="ARBA00023136"/>
    </source>
</evidence>
<dbReference type="EMBL" id="FNUJ01000001">
    <property type="protein sequence ID" value="SEF22072.1"/>
    <property type="molecule type" value="Genomic_DNA"/>
</dbReference>
<organism evidence="8 9">
    <name type="scientific">Amycolatopsis pretoriensis</name>
    <dbReference type="NCBI Taxonomy" id="218821"/>
    <lineage>
        <taxon>Bacteria</taxon>
        <taxon>Bacillati</taxon>
        <taxon>Actinomycetota</taxon>
        <taxon>Actinomycetes</taxon>
        <taxon>Pseudonocardiales</taxon>
        <taxon>Pseudonocardiaceae</taxon>
        <taxon>Amycolatopsis</taxon>
    </lineage>
</organism>
<evidence type="ECO:0000256" key="3">
    <source>
        <dbReference type="ARBA" id="ARBA00022692"/>
    </source>
</evidence>
<keyword evidence="9" id="KW-1185">Reference proteome</keyword>
<accession>A0A1H5Q7J4</accession>
<proteinExistence type="predicted"/>
<feature type="transmembrane region" description="Helical" evidence="6">
    <location>
        <begin position="791"/>
        <end position="816"/>
    </location>
</feature>
<sequence length="872" mass="91095">MRVKWGKIGQHRVTMPWRAAPKAALSSPLTLIVAAVTALLACFLGTAAVLQASAAGGATIAYQTGITCPDSYGPVFGKGNIPVQDIPALTSAVQRHAPAHGFGTPVVGQYTNVLPGTQFNGDPHYKVRLAYRDQTGLDNLTLQQGTRAPGLWLGNVVADAEHIGVGTKPSIQGTALPPVTGIYRDLLDPPPRWWCSQQSGAVVDRLANDPIDSIVFATDQKTFDTAIAAIGLPKMQYFHISFYEPPPATLSAAEDLLQRSHDLVADVRADLTAQGLGTLVAADVPTFERSVQIARQAEDNVFVSILPLALISVLVGCAGIGTVALQWYQRRHAQLRLLSARGSGPGALGGLAVAELGLPILAGGALGGLAARLLLGVYGPPGTPDPQAELRAGLVAAGVLAVSLALLALVVAVRTHREFELGRVRRAGNRMRLLGYFPWELATAGMAWLGWTRLAHYSTGSRLGNPLPQVDPLALTYPVFVVLTVGLLTARLAWLALHASHRARFWSRPALQLAIRRLAGARAPVTGVLVIGTLAIGTLATGLGIANGQEDALDTKSAIFVGSNARLDTDSPIGMGTVKMPAPLAGTSTVVGELTGTGSVVLVVDPATFTRGAATGDVPTDDLAGLLTKIAQPDPRGTPVIRIGHTAKQTAELPGGLPDAVPVADLPVFPMIGTSPGYVVSRTALDHGQLDRVPKWSVLTTASMADATAALRAAGVFIPNRISRETALDGLPFFVVSWTFSFVALLGAVLGVVAILALLVAVEVRRRQNALAGALVLRMGMRPRTLLASHLMELGALSGLAIVVGVVCGVSVAGLSVPRFDPATFLAPRSELPDPLPFVLTVLLVGVLVVGLAGWIAMRSVRTARTAELIRA</sequence>